<sequence>MGISPGDGSLVVYSKTIESDIGTAMKLVIGCLSSEPVMPPAPSRVRITLSASCYFMGAAASSVISALDAEPGAALLLIHAEPPE</sequence>
<evidence type="ECO:0000313" key="1">
    <source>
        <dbReference type="EMBL" id="KAA1096584.1"/>
    </source>
</evidence>
<accession>A0A5B0P7E4</accession>
<organism evidence="1 2">
    <name type="scientific">Puccinia graminis f. sp. tritici</name>
    <dbReference type="NCBI Taxonomy" id="56615"/>
    <lineage>
        <taxon>Eukaryota</taxon>
        <taxon>Fungi</taxon>
        <taxon>Dikarya</taxon>
        <taxon>Basidiomycota</taxon>
        <taxon>Pucciniomycotina</taxon>
        <taxon>Pucciniomycetes</taxon>
        <taxon>Pucciniales</taxon>
        <taxon>Pucciniaceae</taxon>
        <taxon>Puccinia</taxon>
    </lineage>
</organism>
<dbReference type="EMBL" id="VSWC01000067">
    <property type="protein sequence ID" value="KAA1096584.1"/>
    <property type="molecule type" value="Genomic_DNA"/>
</dbReference>
<evidence type="ECO:0000313" key="2">
    <source>
        <dbReference type="Proteomes" id="UP000324748"/>
    </source>
</evidence>
<gene>
    <name evidence="1" type="ORF">PGT21_021448</name>
</gene>
<keyword evidence="2" id="KW-1185">Reference proteome</keyword>
<name>A0A5B0P7E4_PUCGR</name>
<proteinExistence type="predicted"/>
<protein>
    <submittedName>
        <fullName evidence="1">Uncharacterized protein</fullName>
    </submittedName>
</protein>
<comment type="caution">
    <text evidence="1">The sequence shown here is derived from an EMBL/GenBank/DDBJ whole genome shotgun (WGS) entry which is preliminary data.</text>
</comment>
<dbReference type="AlphaFoldDB" id="A0A5B0P7E4"/>
<dbReference type="Proteomes" id="UP000324748">
    <property type="component" value="Unassembled WGS sequence"/>
</dbReference>
<reference evidence="1 2" key="1">
    <citation type="submission" date="2019-05" db="EMBL/GenBank/DDBJ databases">
        <title>Emergence of the Ug99 lineage of the wheat stem rust pathogen through somatic hybridization.</title>
        <authorList>
            <person name="Li F."/>
            <person name="Upadhyaya N.M."/>
            <person name="Sperschneider J."/>
            <person name="Matny O."/>
            <person name="Nguyen-Phuc H."/>
            <person name="Mago R."/>
            <person name="Raley C."/>
            <person name="Miller M.E."/>
            <person name="Silverstein K.A.T."/>
            <person name="Henningsen E."/>
            <person name="Hirsch C.D."/>
            <person name="Visser B."/>
            <person name="Pretorius Z.A."/>
            <person name="Steffenson B.J."/>
            <person name="Schwessinger B."/>
            <person name="Dodds P.N."/>
            <person name="Figueroa M."/>
        </authorList>
    </citation>
    <scope>NUCLEOTIDE SEQUENCE [LARGE SCALE GENOMIC DNA]</scope>
    <source>
        <strain evidence="1">21-0</strain>
    </source>
</reference>